<sequence>GKRGKRDEKKVSKFFKFFLQETKTITSFAPALRNKRKTQNYVRRHIELTAVLTEMLEQIE</sequence>
<evidence type="ECO:0000313" key="1">
    <source>
        <dbReference type="EMBL" id="MBZ4037840.1"/>
    </source>
</evidence>
<comment type="caution">
    <text evidence="1">The sequence shown here is derived from an EMBL/GenBank/DDBJ whole genome shotgun (WGS) entry which is preliminary data.</text>
</comment>
<evidence type="ECO:0000313" key="2">
    <source>
        <dbReference type="Proteomes" id="UP001139366"/>
    </source>
</evidence>
<proteinExistence type="predicted"/>
<dbReference type="AlphaFoldDB" id="A0A9X1KST8"/>
<reference evidence="1 2" key="1">
    <citation type="journal article" date="2023" name="Antonie Van Leeuwenhoek">
        <title>Flavobacterium potami sp. nov., a multi-metal resistance genes harbouring bacterium isolated from shallow river silt.</title>
        <authorList>
            <person name="Li S."/>
            <person name="Mao S."/>
            <person name="Mu W."/>
            <person name="Guo B."/>
            <person name="Li C."/>
            <person name="Zhu Q."/>
            <person name="Hou X."/>
            <person name="Zhao Y."/>
            <person name="Wei S."/>
            <person name="Liu H."/>
            <person name="Liu A."/>
        </authorList>
    </citation>
    <scope>NUCLEOTIDE SEQUENCE [LARGE SCALE GENOMIC DNA]</scope>
    <source>
        <strain evidence="1 2">17A</strain>
    </source>
</reference>
<dbReference type="EMBL" id="JAINUY010000015">
    <property type="protein sequence ID" value="MBZ4037840.1"/>
    <property type="molecule type" value="Genomic_DNA"/>
</dbReference>
<feature type="non-terminal residue" evidence="1">
    <location>
        <position position="1"/>
    </location>
</feature>
<name>A0A9X1KST8_9FLAO</name>
<gene>
    <name evidence="1" type="ORF">K6T82_24010</name>
</gene>
<dbReference type="Proteomes" id="UP001139366">
    <property type="component" value="Unassembled WGS sequence"/>
</dbReference>
<accession>A0A9X1KST8</accession>
<dbReference type="RefSeq" id="WP_223711566.1">
    <property type="nucleotide sequence ID" value="NZ_JAINUY010000015.1"/>
</dbReference>
<organism evidence="1 2">
    <name type="scientific">Flavobacterium potami</name>
    <dbReference type="NCBI Taxonomy" id="2872310"/>
    <lineage>
        <taxon>Bacteria</taxon>
        <taxon>Pseudomonadati</taxon>
        <taxon>Bacteroidota</taxon>
        <taxon>Flavobacteriia</taxon>
        <taxon>Flavobacteriales</taxon>
        <taxon>Flavobacteriaceae</taxon>
        <taxon>Flavobacterium</taxon>
    </lineage>
</organism>
<protein>
    <submittedName>
        <fullName evidence="1">Uncharacterized protein</fullName>
    </submittedName>
</protein>
<keyword evidence="2" id="KW-1185">Reference proteome</keyword>